<evidence type="ECO:0000259" key="1">
    <source>
        <dbReference type="Pfam" id="PF21761"/>
    </source>
</evidence>
<dbReference type="EMBL" id="CP009110">
    <property type="protein sequence ID" value="AIJ22427.1"/>
    <property type="molecule type" value="Genomic_DNA"/>
</dbReference>
<evidence type="ECO:0000313" key="2">
    <source>
        <dbReference type="EMBL" id="AIJ22427.1"/>
    </source>
</evidence>
<protein>
    <submittedName>
        <fullName evidence="2">6-phosphogluconate dehydrogenase</fullName>
    </submittedName>
</protein>
<sequence length="174" mass="18562">MGGGIVVPAPLVGTEASYVFYSGPRAVFAEHEAVLRHIGRPEYRGEDHGLAQLLYQARLTVFLTSLSAYLQAFALLAAEGADPARLVPFAKEVSGLAASYLDETVTQTRARTYPGDLSTATMMGATAEHILQACRDAGVDPALPEAVKSQYDRAIAAGHGGDNWTSLWEVVAKR</sequence>
<reference evidence="2 3" key="1">
    <citation type="submission" date="2014-07" db="EMBL/GenBank/DDBJ databases">
        <title>Whole Genome Sequence of the Amycolatopsis methanolica 239.</title>
        <authorList>
            <person name="Tang B."/>
        </authorList>
    </citation>
    <scope>NUCLEOTIDE SEQUENCE [LARGE SCALE GENOMIC DNA]</scope>
    <source>
        <strain evidence="2 3">239</strain>
    </source>
</reference>
<dbReference type="KEGG" id="amq:AMETH_2335"/>
<dbReference type="Gene3D" id="1.10.1040.10">
    <property type="entry name" value="N-(1-d-carboxylethyl)-l-norvaline Dehydrogenase, domain 2"/>
    <property type="match status" value="1"/>
</dbReference>
<feature type="domain" description="NADPH-dependent reductive aminase-like C-terminal" evidence="1">
    <location>
        <begin position="47"/>
        <end position="172"/>
    </location>
</feature>
<organism evidence="2 3">
    <name type="scientific">Amycolatopsis methanolica 239</name>
    <dbReference type="NCBI Taxonomy" id="1068978"/>
    <lineage>
        <taxon>Bacteria</taxon>
        <taxon>Bacillati</taxon>
        <taxon>Actinomycetota</taxon>
        <taxon>Actinomycetes</taxon>
        <taxon>Pseudonocardiales</taxon>
        <taxon>Pseudonocardiaceae</taxon>
        <taxon>Amycolatopsis</taxon>
        <taxon>Amycolatopsis methanolica group</taxon>
    </lineage>
</organism>
<proteinExistence type="predicted"/>
<accession>A0A076MXP4</accession>
<dbReference type="STRING" id="1068978.AMETH_2335"/>
<dbReference type="RefSeq" id="WP_017981638.1">
    <property type="nucleotide sequence ID" value="NZ_AQUL01000001.1"/>
</dbReference>
<keyword evidence="3" id="KW-1185">Reference proteome</keyword>
<dbReference type="InterPro" id="IPR048666">
    <property type="entry name" value="RedAm-like_C"/>
</dbReference>
<evidence type="ECO:0000313" key="3">
    <source>
        <dbReference type="Proteomes" id="UP000062973"/>
    </source>
</evidence>
<gene>
    <name evidence="2" type="primary">mmsB</name>
    <name evidence="2" type="ORF">AMETH_2335</name>
</gene>
<dbReference type="AlphaFoldDB" id="A0A076MXP4"/>
<dbReference type="HOGENOM" id="CLU_1730062_0_0_11"/>
<dbReference type="Pfam" id="PF21761">
    <property type="entry name" value="RedAm-like_C"/>
    <property type="match status" value="1"/>
</dbReference>
<dbReference type="eggNOG" id="COG2084">
    <property type="taxonomic scope" value="Bacteria"/>
</dbReference>
<dbReference type="InterPro" id="IPR008927">
    <property type="entry name" value="6-PGluconate_DH-like_C_sf"/>
</dbReference>
<dbReference type="SUPFAM" id="SSF48179">
    <property type="entry name" value="6-phosphogluconate dehydrogenase C-terminal domain-like"/>
    <property type="match status" value="1"/>
</dbReference>
<dbReference type="Proteomes" id="UP000062973">
    <property type="component" value="Chromosome"/>
</dbReference>
<dbReference type="PATRIC" id="fig|1068978.7.peg.2487"/>
<dbReference type="InterPro" id="IPR013328">
    <property type="entry name" value="6PGD_dom2"/>
</dbReference>
<name>A0A076MXP4_AMYME</name>